<feature type="signal peptide" evidence="9">
    <location>
        <begin position="1"/>
        <end position="24"/>
    </location>
</feature>
<dbReference type="RefSeq" id="XP_067076303.1">
    <property type="nucleotide sequence ID" value="XM_067220202.1"/>
</dbReference>
<dbReference type="Proteomes" id="UP000195570">
    <property type="component" value="Unassembled WGS sequence"/>
</dbReference>
<evidence type="ECO:0000256" key="8">
    <source>
        <dbReference type="ARBA" id="ARBA00023288"/>
    </source>
</evidence>
<keyword evidence="12" id="KW-1185">Reference proteome</keyword>
<organism evidence="11 12">
    <name type="scientific">Trypanosoma equiperdum</name>
    <dbReference type="NCBI Taxonomy" id="5694"/>
    <lineage>
        <taxon>Eukaryota</taxon>
        <taxon>Discoba</taxon>
        <taxon>Euglenozoa</taxon>
        <taxon>Kinetoplastea</taxon>
        <taxon>Metakinetoplastina</taxon>
        <taxon>Trypanosomatida</taxon>
        <taxon>Trypanosomatidae</taxon>
        <taxon>Trypanosoma</taxon>
    </lineage>
</organism>
<evidence type="ECO:0000259" key="10">
    <source>
        <dbReference type="Pfam" id="PF13206"/>
    </source>
</evidence>
<gene>
    <name evidence="11" type="ORF">TEOVI_000668800</name>
</gene>
<evidence type="ECO:0000256" key="4">
    <source>
        <dbReference type="ARBA" id="ARBA00022622"/>
    </source>
</evidence>
<evidence type="ECO:0000256" key="9">
    <source>
        <dbReference type="SAM" id="SignalP"/>
    </source>
</evidence>
<evidence type="ECO:0000256" key="6">
    <source>
        <dbReference type="ARBA" id="ARBA00023136"/>
    </source>
</evidence>
<keyword evidence="6" id="KW-0472">Membrane</keyword>
<comment type="function">
    <text evidence="1">VSG forms a coat on the surface of the parasite. The trypanosome evades the immune response of the host by expressing a series of antigenically distinct VSGs from an estimated 1000 VSG genes.</text>
</comment>
<dbReference type="GO" id="GO:0005886">
    <property type="term" value="C:plasma membrane"/>
    <property type="evidence" value="ECO:0007669"/>
    <property type="project" value="UniProtKB-SubCell"/>
</dbReference>
<evidence type="ECO:0000256" key="5">
    <source>
        <dbReference type="ARBA" id="ARBA00022729"/>
    </source>
</evidence>
<dbReference type="GeneID" id="92380622"/>
<evidence type="ECO:0000256" key="3">
    <source>
        <dbReference type="ARBA" id="ARBA00022475"/>
    </source>
</evidence>
<evidence type="ECO:0000256" key="2">
    <source>
        <dbReference type="ARBA" id="ARBA00004609"/>
    </source>
</evidence>
<reference evidence="11" key="1">
    <citation type="submission" date="2016-09" db="EMBL/GenBank/DDBJ databases">
        <authorList>
            <person name="Hebert L."/>
            <person name="Moumen B."/>
        </authorList>
    </citation>
    <scope>NUCLEOTIDE SEQUENCE [LARGE SCALE GENOMIC DNA]</scope>
    <source>
        <strain evidence="11">OVI</strain>
    </source>
</reference>
<proteinExistence type="predicted"/>
<dbReference type="AlphaFoldDB" id="A0A1G4HZ67"/>
<keyword evidence="8" id="KW-0449">Lipoprotein</keyword>
<keyword evidence="4" id="KW-0336">GPI-anchor</keyword>
<dbReference type="EMBL" id="CZPT02000083">
    <property type="protein sequence ID" value="SCU64558.1"/>
    <property type="molecule type" value="Genomic_DNA"/>
</dbReference>
<keyword evidence="7" id="KW-0325">Glycoprotein</keyword>
<comment type="caution">
    <text evidence="11">The sequence shown here is derived from an EMBL/GenBank/DDBJ whole genome shotgun (WGS) entry which is preliminary data.</text>
</comment>
<dbReference type="InterPro" id="IPR025932">
    <property type="entry name" value="Trypano_VSG_B_N_dom"/>
</dbReference>
<dbReference type="GO" id="GO:0098552">
    <property type="term" value="C:side of membrane"/>
    <property type="evidence" value="ECO:0007669"/>
    <property type="project" value="UniProtKB-KW"/>
</dbReference>
<protein>
    <submittedName>
        <fullName evidence="11">Trypanosomal VSG domain containing protein, putative</fullName>
    </submittedName>
</protein>
<evidence type="ECO:0000313" key="11">
    <source>
        <dbReference type="EMBL" id="SCU64558.1"/>
    </source>
</evidence>
<feature type="chain" id="PRO_5009235047" evidence="9">
    <location>
        <begin position="25"/>
        <end position="152"/>
    </location>
</feature>
<evidence type="ECO:0000313" key="12">
    <source>
        <dbReference type="Proteomes" id="UP000195570"/>
    </source>
</evidence>
<feature type="domain" description="Trypanosome variant surface glycoprotein B-type N-terminal" evidence="10">
    <location>
        <begin position="15"/>
        <end position="146"/>
    </location>
</feature>
<evidence type="ECO:0000256" key="7">
    <source>
        <dbReference type="ARBA" id="ARBA00023180"/>
    </source>
</evidence>
<accession>A0A1G4HZ67</accession>
<keyword evidence="3" id="KW-1003">Cell membrane</keyword>
<dbReference type="VEuPathDB" id="TriTrypDB:TEOVI_000668800"/>
<comment type="subcellular location">
    <subcellularLocation>
        <location evidence="2">Cell membrane</location>
        <topology evidence="2">Lipid-anchor</topology>
        <topology evidence="2">GPI-anchor</topology>
    </subcellularLocation>
</comment>
<sequence>MFRTQVAALTALNLLYCALPISEAAPSAGDNTEGYAALCTLVNVASSTYAAAPDHTSSKDIVSLAEAINLTLSGEETVNEAIKEKDKEFGALPTTSKLKNACSDKTWGFCQKGAIKADKLKVNAEYHDWKTKKRTQEQARAIANTVGLIKHI</sequence>
<dbReference type="Pfam" id="PF13206">
    <property type="entry name" value="VSG_B"/>
    <property type="match status" value="1"/>
</dbReference>
<name>A0A1G4HZ67_TRYEQ</name>
<evidence type="ECO:0000256" key="1">
    <source>
        <dbReference type="ARBA" id="ARBA00002523"/>
    </source>
</evidence>
<keyword evidence="5 9" id="KW-0732">Signal</keyword>